<proteinExistence type="predicted"/>
<name>A0AAD0YQ43_CHRNA</name>
<sequence>MTKVMKFSIPIDIHSNINETFDFIDENLPKKYTTEVYELFPDGKKFRKDYIRKVKKDRINNAVIINCLYIVAKNNYDSKMK</sequence>
<dbReference type="Proteomes" id="UP000278288">
    <property type="component" value="Chromosome"/>
</dbReference>
<reference evidence="1 2" key="1">
    <citation type="submission" date="2018-11" db="EMBL/GenBank/DDBJ databases">
        <title>Proposal to divide the Flavobacteriaceae and reorganize its genera based on Amino Acid Identity values calculated from whole genome sequences.</title>
        <authorList>
            <person name="Nicholson A.C."/>
            <person name="Gulvik C.A."/>
            <person name="Whitney A.M."/>
            <person name="Humrighouse B.W."/>
            <person name="Bell M."/>
            <person name="Holmes B."/>
            <person name="Steigerwalt A.G."/>
            <person name="Villarma A."/>
            <person name="Sheth M."/>
            <person name="Batra D."/>
            <person name="Pryor J."/>
            <person name="Bernardet J.-F."/>
            <person name="Hugo C."/>
            <person name="Kampfer P."/>
            <person name="Newman J."/>
            <person name="McQuiston J.R."/>
        </authorList>
    </citation>
    <scope>NUCLEOTIDE SEQUENCE [LARGE SCALE GENOMIC DNA]</scope>
    <source>
        <strain evidence="1 2">G0041</strain>
    </source>
</reference>
<keyword evidence="2" id="KW-1185">Reference proteome</keyword>
<protein>
    <submittedName>
        <fullName evidence="1">Uncharacterized protein</fullName>
    </submittedName>
</protein>
<dbReference type="KEGG" id="cnk:EG343_21630"/>
<dbReference type="AlphaFoldDB" id="A0AAD0YQ43"/>
<evidence type="ECO:0000313" key="1">
    <source>
        <dbReference type="EMBL" id="AZA93014.1"/>
    </source>
</evidence>
<organism evidence="1 2">
    <name type="scientific">Chryseobacterium nakagawai</name>
    <dbReference type="NCBI Taxonomy" id="1241982"/>
    <lineage>
        <taxon>Bacteria</taxon>
        <taxon>Pseudomonadati</taxon>
        <taxon>Bacteroidota</taxon>
        <taxon>Flavobacteriia</taxon>
        <taxon>Flavobacteriales</taxon>
        <taxon>Weeksellaceae</taxon>
        <taxon>Chryseobacterium group</taxon>
        <taxon>Chryseobacterium</taxon>
    </lineage>
</organism>
<accession>A0AAD0YQ43</accession>
<dbReference type="EMBL" id="CP033923">
    <property type="protein sequence ID" value="AZA93014.1"/>
    <property type="molecule type" value="Genomic_DNA"/>
</dbReference>
<evidence type="ECO:0000313" key="2">
    <source>
        <dbReference type="Proteomes" id="UP000278288"/>
    </source>
</evidence>
<gene>
    <name evidence="1" type="ORF">EG343_21630</name>
</gene>